<dbReference type="PANTHER" id="PTHR35394">
    <property type="entry name" value="DUF3176 DOMAIN-CONTAINING PROTEIN"/>
    <property type="match status" value="1"/>
</dbReference>
<keyword evidence="1" id="KW-0472">Membrane</keyword>
<evidence type="ECO:0000256" key="1">
    <source>
        <dbReference type="SAM" id="Phobius"/>
    </source>
</evidence>
<feature type="transmembrane region" description="Helical" evidence="1">
    <location>
        <begin position="367"/>
        <end position="386"/>
    </location>
</feature>
<dbReference type="PANTHER" id="PTHR35394:SF5">
    <property type="entry name" value="DUF3176 DOMAIN-CONTAINING PROTEIN"/>
    <property type="match status" value="1"/>
</dbReference>
<name>A0A2J6S8Q3_HYAVF</name>
<protein>
    <submittedName>
        <fullName evidence="2">Uncharacterized protein</fullName>
    </submittedName>
</protein>
<organism evidence="2 3">
    <name type="scientific">Hyaloscypha variabilis (strain UAMH 11265 / GT02V1 / F)</name>
    <name type="common">Meliniomyces variabilis</name>
    <dbReference type="NCBI Taxonomy" id="1149755"/>
    <lineage>
        <taxon>Eukaryota</taxon>
        <taxon>Fungi</taxon>
        <taxon>Dikarya</taxon>
        <taxon>Ascomycota</taxon>
        <taxon>Pezizomycotina</taxon>
        <taxon>Leotiomycetes</taxon>
        <taxon>Helotiales</taxon>
        <taxon>Hyaloscyphaceae</taxon>
        <taxon>Hyaloscypha</taxon>
        <taxon>Hyaloscypha variabilis</taxon>
    </lineage>
</organism>
<dbReference type="OrthoDB" id="5242705at2759"/>
<accession>A0A2J6S8Q3</accession>
<proteinExistence type="predicted"/>
<keyword evidence="1" id="KW-0812">Transmembrane</keyword>
<evidence type="ECO:0000313" key="2">
    <source>
        <dbReference type="EMBL" id="PMD47130.1"/>
    </source>
</evidence>
<dbReference type="Proteomes" id="UP000235786">
    <property type="component" value="Unassembled WGS sequence"/>
</dbReference>
<dbReference type="STRING" id="1149755.A0A2J6S8Q3"/>
<dbReference type="EMBL" id="KZ613938">
    <property type="protein sequence ID" value="PMD47130.1"/>
    <property type="molecule type" value="Genomic_DNA"/>
</dbReference>
<sequence>MRGIDEGTSLQSSIKFYILRGFSNTTLPELSLSAKCPTGNCTFDAFNGVTHSSLAICSRCNDVSMLITNNVAPVSPTINEDIYSSSLPDGLKVYFFSADTGSLQTTVVGNDDFSWVFASMEDEFRALLPFSFVNATILSHTYGPRYNVTFAGTPTVPILDSFPPPGAVAAVFILYPCIRRYFGEFMDGTLQETLLSEVPLQALNGTSYQEPMENPFFYKLDLPCFVEGQVYSAGNLSSFPSAPSFGGVLPTPSCCTTDYILSSTSGGPTTASLCTEFGSALGQAMFWLQSFANSNAASIYSISSVVENVTTAATTAIRLLGKDGSSIISLEDPFNFSNVASESWWGAPSGAVIGNAHVAAIYYQADWVWLLFPAAFLVMVFLLLLVTIGQTIVRRRAGAPTWKSSVLPLLFHGLLDPTQAQQSLSQE</sequence>
<keyword evidence="3" id="KW-1185">Reference proteome</keyword>
<dbReference type="AlphaFoldDB" id="A0A2J6S8Q3"/>
<reference evidence="2 3" key="1">
    <citation type="submission" date="2016-04" db="EMBL/GenBank/DDBJ databases">
        <title>A degradative enzymes factory behind the ericoid mycorrhizal symbiosis.</title>
        <authorList>
            <consortium name="DOE Joint Genome Institute"/>
            <person name="Martino E."/>
            <person name="Morin E."/>
            <person name="Grelet G."/>
            <person name="Kuo A."/>
            <person name="Kohler A."/>
            <person name="Daghino S."/>
            <person name="Barry K."/>
            <person name="Choi C."/>
            <person name="Cichocki N."/>
            <person name="Clum A."/>
            <person name="Copeland A."/>
            <person name="Hainaut M."/>
            <person name="Haridas S."/>
            <person name="Labutti K."/>
            <person name="Lindquist E."/>
            <person name="Lipzen A."/>
            <person name="Khouja H.-R."/>
            <person name="Murat C."/>
            <person name="Ohm R."/>
            <person name="Olson A."/>
            <person name="Spatafora J."/>
            <person name="Veneault-Fourrey C."/>
            <person name="Henrissat B."/>
            <person name="Grigoriev I."/>
            <person name="Martin F."/>
            <person name="Perotto S."/>
        </authorList>
    </citation>
    <scope>NUCLEOTIDE SEQUENCE [LARGE SCALE GENOMIC DNA]</scope>
    <source>
        <strain evidence="2 3">F</strain>
    </source>
</reference>
<gene>
    <name evidence="2" type="ORF">L207DRAFT_575928</name>
</gene>
<keyword evidence="1" id="KW-1133">Transmembrane helix</keyword>
<evidence type="ECO:0000313" key="3">
    <source>
        <dbReference type="Proteomes" id="UP000235786"/>
    </source>
</evidence>